<sequence>MLAVLVVLASVAWLTCLLVVVRWCVVSWCRETQPARSGSVFRPADIDLIPDGPRTGDYSTTSSAVEVKRREGSRGRARVLNRAIARFAHPTGPRGVLNRAIARLVHPTATQVSRRATCCTMRTPKWCSALVRPCITTKNPSPSR</sequence>
<dbReference type="Proteomes" id="UP001500221">
    <property type="component" value="Unassembled WGS sequence"/>
</dbReference>
<name>A0ABP9PVG9_9ACTN</name>
<reference evidence="2" key="1">
    <citation type="journal article" date="2019" name="Int. J. Syst. Evol. Microbiol.">
        <title>The Global Catalogue of Microorganisms (GCM) 10K type strain sequencing project: providing services to taxonomists for standard genome sequencing and annotation.</title>
        <authorList>
            <consortium name="The Broad Institute Genomics Platform"/>
            <consortium name="The Broad Institute Genome Sequencing Center for Infectious Disease"/>
            <person name="Wu L."/>
            <person name="Ma J."/>
        </authorList>
    </citation>
    <scope>NUCLEOTIDE SEQUENCE [LARGE SCALE GENOMIC DNA]</scope>
    <source>
        <strain evidence="2">JCM 18459</strain>
    </source>
</reference>
<accession>A0ABP9PVG9</accession>
<keyword evidence="2" id="KW-1185">Reference proteome</keyword>
<dbReference type="EMBL" id="BAABKG010000004">
    <property type="protein sequence ID" value="GAA5152838.1"/>
    <property type="molecule type" value="Genomic_DNA"/>
</dbReference>
<evidence type="ECO:0000313" key="2">
    <source>
        <dbReference type="Proteomes" id="UP001500221"/>
    </source>
</evidence>
<proteinExistence type="predicted"/>
<organism evidence="1 2">
    <name type="scientific">Nocardioides marinquilinus</name>
    <dbReference type="NCBI Taxonomy" id="1210400"/>
    <lineage>
        <taxon>Bacteria</taxon>
        <taxon>Bacillati</taxon>
        <taxon>Actinomycetota</taxon>
        <taxon>Actinomycetes</taxon>
        <taxon>Propionibacteriales</taxon>
        <taxon>Nocardioidaceae</taxon>
        <taxon>Nocardioides</taxon>
    </lineage>
</organism>
<evidence type="ECO:0008006" key="3">
    <source>
        <dbReference type="Google" id="ProtNLM"/>
    </source>
</evidence>
<evidence type="ECO:0000313" key="1">
    <source>
        <dbReference type="EMBL" id="GAA5152838.1"/>
    </source>
</evidence>
<gene>
    <name evidence="1" type="ORF">GCM10023340_33830</name>
</gene>
<protein>
    <recommendedName>
        <fullName evidence="3">Secreted protein</fullName>
    </recommendedName>
</protein>
<comment type="caution">
    <text evidence="1">The sequence shown here is derived from an EMBL/GenBank/DDBJ whole genome shotgun (WGS) entry which is preliminary data.</text>
</comment>